<dbReference type="PANTHER" id="PTHR45989">
    <property type="entry name" value="TRANSLATION INITIATION FACTOR EIF-2B SUBUNIT GAMMA"/>
    <property type="match status" value="1"/>
</dbReference>
<keyword evidence="4" id="KW-0396">Initiation factor</keyword>
<dbReference type="GO" id="GO:0005829">
    <property type="term" value="C:cytosol"/>
    <property type="evidence" value="ECO:0007669"/>
    <property type="project" value="UniProtKB-SubCell"/>
</dbReference>
<dbReference type="CDD" id="cd04652">
    <property type="entry name" value="LbH_eIF2B_gamma_C"/>
    <property type="match status" value="1"/>
</dbReference>
<dbReference type="EMBL" id="MG020647">
    <property type="protein sequence ID" value="AXR85320.1"/>
    <property type="molecule type" value="mRNA"/>
</dbReference>
<dbReference type="SUPFAM" id="SSF53448">
    <property type="entry name" value="Nucleotide-diphospho-sugar transferases"/>
    <property type="match status" value="1"/>
</dbReference>
<sequence>MGLPAMNFQVVVLAGGLSKKLYPLVSKDVPKALLPLGNKPVLSYVLELLEASNLKDIILVAAGEDAALCVGNWVADAVHDRLRVEVAAAPEDSDTADALRSVMHRLTAEDFLVVSGDLVSDVPIGAVAAAHRRQGALVTALLCNRASLGSSEPGSEKIKQQPVSDIIGLDSTHQHLLYMAPGAEIERDLRIRRSLLRAVGNMEIRTDLVDAHLYAFNRLLVQGVLESRPTIKSIKQDLVPYLVRSQLRLGVPSTAVGSPVEDKDARHQPSLPDTEVFAQLLRSSQSGHRITGSPLKCCSYIASKGKLCVRVNSLQAYLDMNREVAGEAIHLTGYEVSAHNNVIHETSSLGWKSTVGPQCMLGEGSTLGEKCSVKKSVVGRHCRIGSNVKIINSVVMNYVTVEDGCTIQNSIICSNVNLQERCSLKDCQVGPGYVVGARLELKGEALAKKEKS</sequence>
<dbReference type="GO" id="GO:0005085">
    <property type="term" value="F:guanyl-nucleotide exchange factor activity"/>
    <property type="evidence" value="ECO:0007669"/>
    <property type="project" value="TreeGrafter"/>
</dbReference>
<comment type="similarity">
    <text evidence="2">Belongs to the eIF-2B gamma/epsilon subunits family.</text>
</comment>
<dbReference type="InterPro" id="IPR029044">
    <property type="entry name" value="Nucleotide-diphossugar_trans"/>
</dbReference>
<dbReference type="GO" id="GO:0005851">
    <property type="term" value="C:eukaryotic translation initiation factor 2B complex"/>
    <property type="evidence" value="ECO:0007669"/>
    <property type="project" value="TreeGrafter"/>
</dbReference>
<dbReference type="Pfam" id="PF00483">
    <property type="entry name" value="NTP_transferase"/>
    <property type="match status" value="1"/>
</dbReference>
<evidence type="ECO:0000256" key="2">
    <source>
        <dbReference type="ARBA" id="ARBA00007878"/>
    </source>
</evidence>
<evidence type="ECO:0000256" key="9">
    <source>
        <dbReference type="ARBA" id="ARBA00046432"/>
    </source>
</evidence>
<evidence type="ECO:0000256" key="5">
    <source>
        <dbReference type="ARBA" id="ARBA00022917"/>
    </source>
</evidence>
<dbReference type="InterPro" id="IPR056764">
    <property type="entry name" value="LbH_EIF2B3/5"/>
</dbReference>
<reference evidence="12" key="1">
    <citation type="submission" date="2017-09" db="EMBL/GenBank/DDBJ databases">
        <title>Characterization of reference genes for quantitative real-time PCR in the Antarctic moss Sanionia uncinata under cold and drought stress conditions.</title>
        <authorList>
            <person name="Park M."/>
            <person name="Lee H."/>
        </authorList>
    </citation>
    <scope>NUCLEOTIDE SEQUENCE</scope>
</reference>
<evidence type="ECO:0000256" key="7">
    <source>
        <dbReference type="ARBA" id="ARBA00044229"/>
    </source>
</evidence>
<dbReference type="PANTHER" id="PTHR45989:SF1">
    <property type="entry name" value="TRANSLATION INITIATION FACTOR EIF-2B SUBUNIT GAMMA"/>
    <property type="match status" value="1"/>
</dbReference>
<evidence type="ECO:0000259" key="10">
    <source>
        <dbReference type="Pfam" id="PF00483"/>
    </source>
</evidence>
<dbReference type="Gene3D" id="3.90.550.10">
    <property type="entry name" value="Spore Coat Polysaccharide Biosynthesis Protein SpsA, Chain A"/>
    <property type="match status" value="1"/>
</dbReference>
<protein>
    <recommendedName>
        <fullName evidence="6">Translation initiation factor eIF2B subunit gamma</fullName>
    </recommendedName>
    <alternativeName>
        <fullName evidence="7">eIF2B GDP-GTP exchange factor subunit gamma</fullName>
    </alternativeName>
</protein>
<evidence type="ECO:0000256" key="3">
    <source>
        <dbReference type="ARBA" id="ARBA00022490"/>
    </source>
</evidence>
<dbReference type="InterPro" id="IPR005835">
    <property type="entry name" value="NTP_transferase_dom"/>
</dbReference>
<keyword evidence="3" id="KW-0963">Cytoplasm</keyword>
<dbReference type="GO" id="GO:0003743">
    <property type="term" value="F:translation initiation factor activity"/>
    <property type="evidence" value="ECO:0007669"/>
    <property type="project" value="UniProtKB-KW"/>
</dbReference>
<comment type="subcellular location">
    <subcellularLocation>
        <location evidence="1">Cytoplasm</location>
        <location evidence="1">Cytosol</location>
    </subcellularLocation>
</comment>
<evidence type="ECO:0000259" key="11">
    <source>
        <dbReference type="Pfam" id="PF25084"/>
    </source>
</evidence>
<evidence type="ECO:0000256" key="8">
    <source>
        <dbReference type="ARBA" id="ARBA00045373"/>
    </source>
</evidence>
<dbReference type="CDD" id="cd04198">
    <property type="entry name" value="eIF-2B_gamma_N"/>
    <property type="match status" value="1"/>
</dbReference>
<dbReference type="AlphaFoldDB" id="A0A346PYD2"/>
<evidence type="ECO:0000256" key="1">
    <source>
        <dbReference type="ARBA" id="ARBA00004514"/>
    </source>
</evidence>
<evidence type="ECO:0000256" key="6">
    <source>
        <dbReference type="ARBA" id="ARBA00044196"/>
    </source>
</evidence>
<accession>A0A346PYD2</accession>
<organism evidence="12">
    <name type="scientific">Sanionia uncinata</name>
    <dbReference type="NCBI Taxonomy" id="140003"/>
    <lineage>
        <taxon>Eukaryota</taxon>
        <taxon>Viridiplantae</taxon>
        <taxon>Streptophyta</taxon>
        <taxon>Embryophyta</taxon>
        <taxon>Bryophyta</taxon>
        <taxon>Bryophytina</taxon>
        <taxon>Bryopsida</taxon>
        <taxon>Bryidae</taxon>
        <taxon>Hypnanae</taxon>
        <taxon>Hypnales</taxon>
        <taxon>Amblystegiaceae</taxon>
        <taxon>Sanionia</taxon>
    </lineage>
</organism>
<name>A0A346PYD2_9BRYO</name>
<feature type="domain" description="EIF2B subunit epsilon/gamma LbH" evidence="11">
    <location>
        <begin position="344"/>
        <end position="440"/>
    </location>
</feature>
<dbReference type="Pfam" id="PF25084">
    <property type="entry name" value="LbH_EIF2B"/>
    <property type="match status" value="1"/>
</dbReference>
<comment type="subunit">
    <text evidence="9">Component of the translation initiation factor 2B (eIF2B) complex which is a heterodecamer of two sets of five different subunits: alpha, beta, gamma, delta and epsilon. Subunits alpha, beta and delta comprise a regulatory subcomplex and subunits epsilon and gamma comprise a catalytic subcomplex. Within the complex, the hexameric regulatory complex resides at the center, with the two heterodimeric catalytic subcomplexes bound on opposite sides.</text>
</comment>
<evidence type="ECO:0000256" key="4">
    <source>
        <dbReference type="ARBA" id="ARBA00022540"/>
    </source>
</evidence>
<comment type="function">
    <text evidence="8">Acts as a component of the translation initiation factor 2B (eIF2B) complex, which catalyzes the exchange of GDP for GTP on the eukaryotic initiation factor 2 (eIF2) complex gamma subunit. Its guanine nucleotide exchange factor activity is repressed when bound to eIF2 complex phosphorylated on the alpha subunit, thereby limiting the amount of methionyl-initiator methionine tRNA available to the ribosome and consequently global translation is repressed.</text>
</comment>
<proteinExistence type="evidence at transcript level"/>
<evidence type="ECO:0000313" key="12">
    <source>
        <dbReference type="EMBL" id="AXR85320.1"/>
    </source>
</evidence>
<keyword evidence="5" id="KW-0648">Protein biosynthesis</keyword>
<dbReference type="Gene3D" id="2.160.10.10">
    <property type="entry name" value="Hexapeptide repeat proteins"/>
    <property type="match status" value="1"/>
</dbReference>
<dbReference type="InterPro" id="IPR051960">
    <property type="entry name" value="eIF2B_gamma"/>
</dbReference>
<feature type="domain" description="Nucleotidyl transferase" evidence="10">
    <location>
        <begin position="10"/>
        <end position="140"/>
    </location>
</feature>
<dbReference type="GO" id="GO:0002183">
    <property type="term" value="P:cytoplasmic translational initiation"/>
    <property type="evidence" value="ECO:0007669"/>
    <property type="project" value="TreeGrafter"/>
</dbReference>